<sequence length="238" mass="26964">MPPPSATTQARNLPETIKRDLPNIPKLDKNGDFSAWASRVEEILKQRAVNSLITSLPRPETSDADYKKWQSWSVTIRSWLFAQMSNDMLDYVLVFYRKQGATGALPKYADQMFRLIKLASGTAPDVLSRAVRSFWQTRRVAFSSPHQYIAEWMKVVDRLRALDHPIDSSIAVEIMLTELEKEMPAAVAKVRAKIQWEVPGMEARSLSNICREIVEQSGPRENTPLLKGSSHGSHLEKS</sequence>
<comment type="caution">
    <text evidence="2">The sequence shown here is derived from an EMBL/GenBank/DDBJ whole genome shotgun (WGS) entry which is preliminary data.</text>
</comment>
<proteinExistence type="predicted"/>
<gene>
    <name evidence="2" type="ORF">PENSTE_c005G07373</name>
</gene>
<reference evidence="3" key="1">
    <citation type="journal article" date="2017" name="Nat. Microbiol.">
        <title>Global analysis of biosynthetic gene clusters reveals vast potential of secondary metabolite production in Penicillium species.</title>
        <authorList>
            <person name="Nielsen J.C."/>
            <person name="Grijseels S."/>
            <person name="Prigent S."/>
            <person name="Ji B."/>
            <person name="Dainat J."/>
            <person name="Nielsen K.F."/>
            <person name="Frisvad J.C."/>
            <person name="Workman M."/>
            <person name="Nielsen J."/>
        </authorList>
    </citation>
    <scope>NUCLEOTIDE SEQUENCE [LARGE SCALE GENOMIC DNA]</scope>
    <source>
        <strain evidence="3">IBT 24891</strain>
    </source>
</reference>
<feature type="region of interest" description="Disordered" evidence="1">
    <location>
        <begin position="1"/>
        <end position="23"/>
    </location>
</feature>
<keyword evidence="3" id="KW-1185">Reference proteome</keyword>
<evidence type="ECO:0000313" key="2">
    <source>
        <dbReference type="EMBL" id="OQE26572.1"/>
    </source>
</evidence>
<name>A0A1V6TJK0_9EURO</name>
<organism evidence="2 3">
    <name type="scientific">Penicillium steckii</name>
    <dbReference type="NCBI Taxonomy" id="303698"/>
    <lineage>
        <taxon>Eukaryota</taxon>
        <taxon>Fungi</taxon>
        <taxon>Dikarya</taxon>
        <taxon>Ascomycota</taxon>
        <taxon>Pezizomycotina</taxon>
        <taxon>Eurotiomycetes</taxon>
        <taxon>Eurotiomycetidae</taxon>
        <taxon>Eurotiales</taxon>
        <taxon>Aspergillaceae</taxon>
        <taxon>Penicillium</taxon>
    </lineage>
</organism>
<protein>
    <submittedName>
        <fullName evidence="2">Uncharacterized protein</fullName>
    </submittedName>
</protein>
<dbReference type="Proteomes" id="UP000191285">
    <property type="component" value="Unassembled WGS sequence"/>
</dbReference>
<accession>A0A1V6TJK0</accession>
<feature type="compositionally biased region" description="Polar residues" evidence="1">
    <location>
        <begin position="1"/>
        <end position="11"/>
    </location>
</feature>
<dbReference type="AlphaFoldDB" id="A0A1V6TJK0"/>
<evidence type="ECO:0000256" key="1">
    <source>
        <dbReference type="SAM" id="MobiDB-lite"/>
    </source>
</evidence>
<dbReference type="OrthoDB" id="4367161at2759"/>
<dbReference type="EMBL" id="MLKD01000005">
    <property type="protein sequence ID" value="OQE26572.1"/>
    <property type="molecule type" value="Genomic_DNA"/>
</dbReference>
<evidence type="ECO:0000313" key="3">
    <source>
        <dbReference type="Proteomes" id="UP000191285"/>
    </source>
</evidence>
<dbReference type="STRING" id="303698.A0A1V6TJK0"/>